<dbReference type="EMBL" id="JBHSXL010000001">
    <property type="protein sequence ID" value="MFC6891178.1"/>
    <property type="molecule type" value="Genomic_DNA"/>
</dbReference>
<protein>
    <recommendedName>
        <fullName evidence="4">Flp pilus-assembly TadG-like N-terminal domain-containing protein</fullName>
    </recommendedName>
</protein>
<keyword evidence="1" id="KW-0812">Transmembrane</keyword>
<dbReference type="RefSeq" id="WP_379739029.1">
    <property type="nucleotide sequence ID" value="NZ_JBHSVN010000001.1"/>
</dbReference>
<organism evidence="2 3">
    <name type="scientific">Halopenitus salinus</name>
    <dbReference type="NCBI Taxonomy" id="1198295"/>
    <lineage>
        <taxon>Archaea</taxon>
        <taxon>Methanobacteriati</taxon>
        <taxon>Methanobacteriota</taxon>
        <taxon>Stenosarchaea group</taxon>
        <taxon>Halobacteria</taxon>
        <taxon>Halobacteriales</taxon>
        <taxon>Haloferacaceae</taxon>
        <taxon>Halopenitus</taxon>
    </lineage>
</organism>
<keyword evidence="1" id="KW-0472">Membrane</keyword>
<dbReference type="Pfam" id="PF23922">
    <property type="entry name" value="DUF7261"/>
    <property type="match status" value="1"/>
</dbReference>
<feature type="transmembrane region" description="Helical" evidence="1">
    <location>
        <begin position="12"/>
        <end position="34"/>
    </location>
</feature>
<dbReference type="InterPro" id="IPR055685">
    <property type="entry name" value="DUF7261"/>
</dbReference>
<keyword evidence="1" id="KW-1133">Transmembrane helix</keyword>
<name>A0ABD5UTT1_9EURY</name>
<gene>
    <name evidence="2" type="ORF">ACFQE9_00815</name>
</gene>
<evidence type="ECO:0000256" key="1">
    <source>
        <dbReference type="SAM" id="Phobius"/>
    </source>
</evidence>
<dbReference type="AlphaFoldDB" id="A0ABD5UTT1"/>
<reference evidence="2 3" key="1">
    <citation type="journal article" date="2019" name="Int. J. Syst. Evol. Microbiol.">
        <title>The Global Catalogue of Microorganisms (GCM) 10K type strain sequencing project: providing services to taxonomists for standard genome sequencing and annotation.</title>
        <authorList>
            <consortium name="The Broad Institute Genomics Platform"/>
            <consortium name="The Broad Institute Genome Sequencing Center for Infectious Disease"/>
            <person name="Wu L."/>
            <person name="Ma J."/>
        </authorList>
    </citation>
    <scope>NUCLEOTIDE SEQUENCE [LARGE SCALE GENOMIC DNA]</scope>
    <source>
        <strain evidence="2 3">SKJ47</strain>
    </source>
</reference>
<accession>A0ABD5UTT1</accession>
<proteinExistence type="predicted"/>
<evidence type="ECO:0000313" key="2">
    <source>
        <dbReference type="EMBL" id="MFC6891178.1"/>
    </source>
</evidence>
<evidence type="ECO:0000313" key="3">
    <source>
        <dbReference type="Proteomes" id="UP001596296"/>
    </source>
</evidence>
<comment type="caution">
    <text evidence="2">The sequence shown here is derived from an EMBL/GenBank/DDBJ whole genome shotgun (WGS) entry which is preliminary data.</text>
</comment>
<dbReference type="Proteomes" id="UP001596296">
    <property type="component" value="Unassembled WGS sequence"/>
</dbReference>
<keyword evidence="3" id="KW-1185">Reference proteome</keyword>
<sequence length="190" mass="19528">MARVSGEDRGQLVLLAAAVIAFALVPLAITYLQLGYVGDLESEPGVESGGSPGVHAASGAASERAVHDAIERAALANLAAVAGDHEWENRGEAVTIYRSALREDLDGLEAAALDEGVIVTLRVAPADASAWAREACPTGRNRAFGACVADDGVVIQERAGTATVAAVAIEVRIVSEDATRESLIVVEMPG</sequence>
<evidence type="ECO:0008006" key="4">
    <source>
        <dbReference type="Google" id="ProtNLM"/>
    </source>
</evidence>